<feature type="region of interest" description="Disordered" evidence="1">
    <location>
        <begin position="122"/>
        <end position="148"/>
    </location>
</feature>
<dbReference type="SUPFAM" id="SSF75708">
    <property type="entry name" value="Chemotaxis phosphatase CheZ"/>
    <property type="match status" value="1"/>
</dbReference>
<sequence length="148" mass="16594">MKLAKFIGSALVALSLSAPTFAQQSPGGQPDQVSQLAQMVDLSEEQQTEIRGILEEMQESIVELRQDARSLQEDLQSQIKPGYDESAIRDQAARLGEVTGEIAALSALMQAKVDAVFTQEQRDELDRRMKEMQQQMQQQRQMMQPQGQ</sequence>
<protein>
    <recommendedName>
        <fullName evidence="5">Zinc resistance-associated protein</fullName>
    </recommendedName>
</protein>
<name>A0ABS3BJ41_9GAMM</name>
<evidence type="ECO:0000313" key="3">
    <source>
        <dbReference type="EMBL" id="MBN7771523.1"/>
    </source>
</evidence>
<keyword evidence="4" id="KW-1185">Reference proteome</keyword>
<dbReference type="Gene3D" id="1.20.120.1490">
    <property type="match status" value="1"/>
</dbReference>
<organism evidence="3 4">
    <name type="scientific">Marinobacter daepoensis</name>
    <dbReference type="NCBI Taxonomy" id="262077"/>
    <lineage>
        <taxon>Bacteria</taxon>
        <taxon>Pseudomonadati</taxon>
        <taxon>Pseudomonadota</taxon>
        <taxon>Gammaproteobacteria</taxon>
        <taxon>Pseudomonadales</taxon>
        <taxon>Marinobacteraceae</taxon>
        <taxon>Marinobacter</taxon>
    </lineage>
</organism>
<feature type="chain" id="PRO_5047053013" description="Zinc resistance-associated protein" evidence="2">
    <location>
        <begin position="23"/>
        <end position="148"/>
    </location>
</feature>
<keyword evidence="2" id="KW-0732">Signal</keyword>
<feature type="compositionally biased region" description="Low complexity" evidence="1">
    <location>
        <begin position="132"/>
        <end position="148"/>
    </location>
</feature>
<comment type="caution">
    <text evidence="3">The sequence shown here is derived from an EMBL/GenBank/DDBJ whole genome shotgun (WGS) entry which is preliminary data.</text>
</comment>
<feature type="signal peptide" evidence="2">
    <location>
        <begin position="1"/>
        <end position="22"/>
    </location>
</feature>
<reference evidence="3 4" key="1">
    <citation type="submission" date="2021-02" db="EMBL/GenBank/DDBJ databases">
        <title>PHA producing bacteria isolated from coastal sediment in Guangdong, Shenzhen.</title>
        <authorList>
            <person name="Zheng W."/>
            <person name="Yu S."/>
            <person name="Huang Y."/>
        </authorList>
    </citation>
    <scope>NUCLEOTIDE SEQUENCE [LARGE SCALE GENOMIC DNA]</scope>
    <source>
        <strain evidence="3 4">TN21-5</strain>
    </source>
</reference>
<gene>
    <name evidence="3" type="ORF">JYP53_16570</name>
</gene>
<proteinExistence type="predicted"/>
<evidence type="ECO:0000313" key="4">
    <source>
        <dbReference type="Proteomes" id="UP000664344"/>
    </source>
</evidence>
<accession>A0ABS3BJ41</accession>
<feature type="compositionally biased region" description="Basic and acidic residues" evidence="1">
    <location>
        <begin position="122"/>
        <end position="131"/>
    </location>
</feature>
<evidence type="ECO:0000256" key="1">
    <source>
        <dbReference type="SAM" id="MobiDB-lite"/>
    </source>
</evidence>
<dbReference type="Proteomes" id="UP000664344">
    <property type="component" value="Unassembled WGS sequence"/>
</dbReference>
<evidence type="ECO:0000256" key="2">
    <source>
        <dbReference type="SAM" id="SignalP"/>
    </source>
</evidence>
<dbReference type="RefSeq" id="WP_029653018.1">
    <property type="nucleotide sequence ID" value="NZ_JAFKDB010000020.1"/>
</dbReference>
<dbReference type="EMBL" id="JAFKDB010000020">
    <property type="protein sequence ID" value="MBN7771523.1"/>
    <property type="molecule type" value="Genomic_DNA"/>
</dbReference>
<evidence type="ECO:0008006" key="5">
    <source>
        <dbReference type="Google" id="ProtNLM"/>
    </source>
</evidence>